<sequence>MSDATLRQRRSVLARLCDHLDEDGTRYGDCDMDAPPAAFITIRDAWADRPGAADNLIKTIRAVYEWSIERGEIAHNPAAGIAAINKRPKGGATPWTPDDLLRFREVHPKGSTPYLWLTLQAFTACRIGDAIWLGRSNEKLHNGRIYLEWQPRKKGSAPVSIPMLEPLYEATRSATVVGPAYILTQRGTPYKTAESLRNQVRKWCDAADLKDKSSHGIRKAMAGLMAEAGCSQHQIMAVMAHTQAKTSEIYTKGAERRLLAADGIAALTKLKW</sequence>
<dbReference type="InterPro" id="IPR050808">
    <property type="entry name" value="Phage_Integrase"/>
</dbReference>
<organism evidence="5 6">
    <name type="scientific">Thalassovita litoralis</name>
    <dbReference type="NCBI Taxonomy" id="1010611"/>
    <lineage>
        <taxon>Bacteria</taxon>
        <taxon>Pseudomonadati</taxon>
        <taxon>Pseudomonadota</taxon>
        <taxon>Alphaproteobacteria</taxon>
        <taxon>Rhodobacterales</taxon>
        <taxon>Roseobacteraceae</taxon>
        <taxon>Thalassovita</taxon>
    </lineage>
</organism>
<evidence type="ECO:0000313" key="6">
    <source>
        <dbReference type="Proteomes" id="UP000316030"/>
    </source>
</evidence>
<dbReference type="CDD" id="cd00397">
    <property type="entry name" value="DNA_BRE_C"/>
    <property type="match status" value="1"/>
</dbReference>
<gene>
    <name evidence="5" type="ORF">SAMN06265173_13112</name>
</gene>
<dbReference type="InterPro" id="IPR002104">
    <property type="entry name" value="Integrase_catalytic"/>
</dbReference>
<dbReference type="Proteomes" id="UP000316030">
    <property type="component" value="Unassembled WGS sequence"/>
</dbReference>
<keyword evidence="3" id="KW-0233">DNA recombination</keyword>
<evidence type="ECO:0000259" key="4">
    <source>
        <dbReference type="PROSITE" id="PS51898"/>
    </source>
</evidence>
<name>A0A521FJ00_9RHOB</name>
<dbReference type="PROSITE" id="PS51898">
    <property type="entry name" value="TYR_RECOMBINASE"/>
    <property type="match status" value="1"/>
</dbReference>
<dbReference type="SUPFAM" id="SSF56349">
    <property type="entry name" value="DNA breaking-rejoining enzymes"/>
    <property type="match status" value="1"/>
</dbReference>
<evidence type="ECO:0000313" key="5">
    <source>
        <dbReference type="EMBL" id="SMO95994.1"/>
    </source>
</evidence>
<dbReference type="PANTHER" id="PTHR30629:SF2">
    <property type="entry name" value="PROPHAGE INTEGRASE INTS-RELATED"/>
    <property type="match status" value="1"/>
</dbReference>
<dbReference type="GO" id="GO:0006310">
    <property type="term" value="P:DNA recombination"/>
    <property type="evidence" value="ECO:0007669"/>
    <property type="project" value="UniProtKB-KW"/>
</dbReference>
<dbReference type="GO" id="GO:0015074">
    <property type="term" value="P:DNA integration"/>
    <property type="evidence" value="ECO:0007669"/>
    <property type="project" value="UniProtKB-KW"/>
</dbReference>
<dbReference type="AlphaFoldDB" id="A0A521FJ00"/>
<comment type="similarity">
    <text evidence="1">Belongs to the 'phage' integrase family.</text>
</comment>
<protein>
    <submittedName>
        <fullName evidence="5">Site-specific recombinase XerD</fullName>
    </submittedName>
</protein>
<evidence type="ECO:0000256" key="3">
    <source>
        <dbReference type="ARBA" id="ARBA00023172"/>
    </source>
</evidence>
<dbReference type="Gene3D" id="1.10.443.10">
    <property type="entry name" value="Intergrase catalytic core"/>
    <property type="match status" value="1"/>
</dbReference>
<dbReference type="InterPro" id="IPR011010">
    <property type="entry name" value="DNA_brk_join_enz"/>
</dbReference>
<keyword evidence="6" id="KW-1185">Reference proteome</keyword>
<proteinExistence type="inferred from homology"/>
<dbReference type="PANTHER" id="PTHR30629">
    <property type="entry name" value="PROPHAGE INTEGRASE"/>
    <property type="match status" value="1"/>
</dbReference>
<dbReference type="InterPro" id="IPR013762">
    <property type="entry name" value="Integrase-like_cat_sf"/>
</dbReference>
<feature type="domain" description="Tyr recombinase" evidence="4">
    <location>
        <begin position="90"/>
        <end position="263"/>
    </location>
</feature>
<evidence type="ECO:0000256" key="1">
    <source>
        <dbReference type="ARBA" id="ARBA00008857"/>
    </source>
</evidence>
<dbReference type="EMBL" id="FXTO01000031">
    <property type="protein sequence ID" value="SMO95994.1"/>
    <property type="molecule type" value="Genomic_DNA"/>
</dbReference>
<accession>A0A521FJ00</accession>
<keyword evidence="2" id="KW-0229">DNA integration</keyword>
<reference evidence="5 6" key="1">
    <citation type="submission" date="2017-05" db="EMBL/GenBank/DDBJ databases">
        <authorList>
            <person name="Varghese N."/>
            <person name="Submissions S."/>
        </authorList>
    </citation>
    <scope>NUCLEOTIDE SEQUENCE [LARGE SCALE GENOMIC DNA]</scope>
    <source>
        <strain evidence="5 6">DSM 29506</strain>
    </source>
</reference>
<dbReference type="Pfam" id="PF00589">
    <property type="entry name" value="Phage_integrase"/>
    <property type="match status" value="1"/>
</dbReference>
<dbReference type="GO" id="GO:0003677">
    <property type="term" value="F:DNA binding"/>
    <property type="evidence" value="ECO:0007669"/>
    <property type="project" value="InterPro"/>
</dbReference>
<evidence type="ECO:0000256" key="2">
    <source>
        <dbReference type="ARBA" id="ARBA00022908"/>
    </source>
</evidence>